<protein>
    <submittedName>
        <fullName evidence="2">Uncharacterized protein</fullName>
    </submittedName>
</protein>
<comment type="caution">
    <text evidence="2">The sequence shown here is derived from an EMBL/GenBank/DDBJ whole genome shotgun (WGS) entry which is preliminary data.</text>
</comment>
<dbReference type="EMBL" id="AHKC01012041">
    <property type="protein sequence ID" value="EKF30479.1"/>
    <property type="molecule type" value="Genomic_DNA"/>
</dbReference>
<proteinExistence type="predicted"/>
<evidence type="ECO:0000313" key="2">
    <source>
        <dbReference type="EMBL" id="EKF30479.1"/>
    </source>
</evidence>
<feature type="region of interest" description="Disordered" evidence="1">
    <location>
        <begin position="1"/>
        <end position="175"/>
    </location>
</feature>
<dbReference type="AlphaFoldDB" id="K2MXF9"/>
<name>K2MXF9_TRYCR</name>
<keyword evidence="3" id="KW-1185">Reference proteome</keyword>
<feature type="compositionally biased region" description="Low complexity" evidence="1">
    <location>
        <begin position="151"/>
        <end position="162"/>
    </location>
</feature>
<accession>K2MXF9</accession>
<reference evidence="2 3" key="1">
    <citation type="journal article" date="2012" name="BMC Genomics">
        <title>Comparative genomic analysis of human infective Trypanosoma cruzi lineages with the bat-restricted subspecies T. cruzi marinkellei.</title>
        <authorList>
            <person name="Franzen O."/>
            <person name="Talavera-Lopez C."/>
            <person name="Ochaya S."/>
            <person name="Butler C.E."/>
            <person name="Messenger L.A."/>
            <person name="Lewis M.D."/>
            <person name="Llewellyn M.S."/>
            <person name="Marinkelle C.J."/>
            <person name="Tyler K.M."/>
            <person name="Miles M.A."/>
            <person name="Andersson B."/>
        </authorList>
    </citation>
    <scope>NUCLEOTIDE SEQUENCE [LARGE SCALE GENOMIC DNA]</scope>
    <source>
        <strain evidence="2 3">B7</strain>
    </source>
</reference>
<evidence type="ECO:0000256" key="1">
    <source>
        <dbReference type="SAM" id="MobiDB-lite"/>
    </source>
</evidence>
<evidence type="ECO:0000313" key="3">
    <source>
        <dbReference type="Proteomes" id="UP000007350"/>
    </source>
</evidence>
<organism evidence="2 3">
    <name type="scientific">Trypanosoma cruzi marinkellei</name>
    <dbReference type="NCBI Taxonomy" id="85056"/>
    <lineage>
        <taxon>Eukaryota</taxon>
        <taxon>Discoba</taxon>
        <taxon>Euglenozoa</taxon>
        <taxon>Kinetoplastea</taxon>
        <taxon>Metakinetoplastina</taxon>
        <taxon>Trypanosomatida</taxon>
        <taxon>Trypanosomatidae</taxon>
        <taxon>Trypanosoma</taxon>
        <taxon>Schizotrypanum</taxon>
    </lineage>
</organism>
<feature type="compositionally biased region" description="Basic residues" evidence="1">
    <location>
        <begin position="112"/>
        <end position="127"/>
    </location>
</feature>
<feature type="compositionally biased region" description="Gly residues" evidence="1">
    <location>
        <begin position="65"/>
        <end position="75"/>
    </location>
</feature>
<gene>
    <name evidence="2" type="ORF">MOQ_005709</name>
</gene>
<sequence length="175" mass="19567">MVGGLRATALVREGGRRKEKNPRLTYAKPVKGRLRHSQFTRARMQNEKKPTHRHNPRRLRAGAASEGGVGGGGVGANVEQQKKKREKKSAGENPTHLTRSLRVVFSSSPAQKRQKRRTRLPLRRTPRRTPSNPRSGPPRQTTTPPPRRPNCRPARAPSATRPAPRPAADRFRRPG</sequence>
<dbReference type="Proteomes" id="UP000007350">
    <property type="component" value="Unassembled WGS sequence"/>
</dbReference>
<feature type="compositionally biased region" description="Low complexity" evidence="1">
    <location>
        <begin position="128"/>
        <end position="142"/>
    </location>
</feature>
<feature type="compositionally biased region" description="Basic residues" evidence="1">
    <location>
        <begin position="50"/>
        <end position="60"/>
    </location>
</feature>